<evidence type="ECO:0000256" key="3">
    <source>
        <dbReference type="ARBA" id="ARBA00022833"/>
    </source>
</evidence>
<evidence type="ECO:0000313" key="7">
    <source>
        <dbReference type="Proteomes" id="UP000001949"/>
    </source>
</evidence>
<dbReference type="AlphaFoldDB" id="Q4MZH2"/>
<dbReference type="PANTHER" id="PTHR20934:SF0">
    <property type="entry name" value="TRANSCRIPTION ELONGATION FACTOR 1 HOMOLOG"/>
    <property type="match status" value="1"/>
</dbReference>
<comment type="caution">
    <text evidence="6">The sequence shown here is derived from an EMBL/GenBank/DDBJ whole genome shotgun (WGS) entry which is preliminary data.</text>
</comment>
<dbReference type="RefSeq" id="XP_763575.1">
    <property type="nucleotide sequence ID" value="XM_758482.1"/>
</dbReference>
<feature type="compositionally biased region" description="Basic and acidic residues" evidence="5">
    <location>
        <begin position="113"/>
        <end position="135"/>
    </location>
</feature>
<comment type="subcellular location">
    <subcellularLocation>
        <location evidence="1">Nucleus</location>
    </subcellularLocation>
</comment>
<dbReference type="Proteomes" id="UP000001949">
    <property type="component" value="Unassembled WGS sequence"/>
</dbReference>
<keyword evidence="3" id="KW-0862">Zinc</keyword>
<evidence type="ECO:0000256" key="2">
    <source>
        <dbReference type="ARBA" id="ARBA00009730"/>
    </source>
</evidence>
<sequence length="340" mass="38304">MGRRKTKKIKPSKSSLALKNRNKPLREFHCHFCQNDRSVWIKISKTTGTASLQCRICGTQSTFSITSLDEPIDVYSYWIDSTRHSNQTAQNNSRDRPRKVAYPEDTLDDEDKTVEKDLDANYSNDKDLDANYSNDKELDKSYVESNYTVGNSVSVNQLNQSADTDTPGYPTDLVNSFENIVKRREVRVLDTQYFKPTDPAPLGFTEPEFVNIENRDEMVDFSIFEHENDNYYQIVDISGNGPQRIIPLDDSYNLGPSSSYNLDSSSSYNLDSSSSYNLDSSSSYNIGPSSSYNLGPSSSYNPLGNMGVYGGNVYKEVGARGEGNFEKFDSSVHNLFSDDQ</sequence>
<organism evidence="6 7">
    <name type="scientific">Theileria parva</name>
    <name type="common">East coast fever infection agent</name>
    <dbReference type="NCBI Taxonomy" id="5875"/>
    <lineage>
        <taxon>Eukaryota</taxon>
        <taxon>Sar</taxon>
        <taxon>Alveolata</taxon>
        <taxon>Apicomplexa</taxon>
        <taxon>Aconoidasida</taxon>
        <taxon>Piroplasmida</taxon>
        <taxon>Theileriidae</taxon>
        <taxon>Theileria</taxon>
    </lineage>
</organism>
<evidence type="ECO:0000256" key="4">
    <source>
        <dbReference type="ARBA" id="ARBA00023242"/>
    </source>
</evidence>
<dbReference type="GO" id="GO:0005634">
    <property type="term" value="C:nucleus"/>
    <property type="evidence" value="ECO:0007669"/>
    <property type="project" value="UniProtKB-SubCell"/>
</dbReference>
<dbReference type="eggNOG" id="KOG3214">
    <property type="taxonomic scope" value="Eukaryota"/>
</dbReference>
<accession>Q4MZH2</accession>
<evidence type="ECO:0000313" key="6">
    <source>
        <dbReference type="EMBL" id="EAN31292.1"/>
    </source>
</evidence>
<protein>
    <recommendedName>
        <fullName evidence="8">Transcription elongation factor 1 homolog</fullName>
    </recommendedName>
</protein>
<dbReference type="Pfam" id="PF05129">
    <property type="entry name" value="Zn_ribbon_Elf1"/>
    <property type="match status" value="1"/>
</dbReference>
<dbReference type="PANTHER" id="PTHR20934">
    <property type="entry name" value="TRANSCRIPTION ELONGATION FACTOR 1 HOMOLOG"/>
    <property type="match status" value="1"/>
</dbReference>
<dbReference type="Gene3D" id="2.20.25.190">
    <property type="match status" value="1"/>
</dbReference>
<evidence type="ECO:0000256" key="5">
    <source>
        <dbReference type="SAM" id="MobiDB-lite"/>
    </source>
</evidence>
<gene>
    <name evidence="6" type="ordered locus">TP03_0547</name>
</gene>
<dbReference type="InterPro" id="IPR007808">
    <property type="entry name" value="Elf1"/>
</dbReference>
<dbReference type="SUPFAM" id="SSF57783">
    <property type="entry name" value="Zinc beta-ribbon"/>
    <property type="match status" value="1"/>
</dbReference>
<dbReference type="EMBL" id="AAGK01000005">
    <property type="protein sequence ID" value="EAN31292.1"/>
    <property type="molecule type" value="Genomic_DNA"/>
</dbReference>
<dbReference type="VEuPathDB" id="PiroplasmaDB:TpMuguga_03g00547"/>
<keyword evidence="4" id="KW-0539">Nucleus</keyword>
<proteinExistence type="inferred from homology"/>
<dbReference type="InParanoid" id="Q4MZH2"/>
<feature type="region of interest" description="Disordered" evidence="5">
    <location>
        <begin position="112"/>
        <end position="135"/>
    </location>
</feature>
<dbReference type="OMA" id="LREFHCH"/>
<comment type="similarity">
    <text evidence="2">Belongs to the ELOF1 family.</text>
</comment>
<evidence type="ECO:0000256" key="1">
    <source>
        <dbReference type="ARBA" id="ARBA00004123"/>
    </source>
</evidence>
<dbReference type="GO" id="GO:0006368">
    <property type="term" value="P:transcription elongation by RNA polymerase II"/>
    <property type="evidence" value="ECO:0007669"/>
    <property type="project" value="TreeGrafter"/>
</dbReference>
<dbReference type="STRING" id="5875.Q4MZH2"/>
<keyword evidence="7" id="KW-1185">Reference proteome</keyword>
<dbReference type="GO" id="GO:0000993">
    <property type="term" value="F:RNA polymerase II complex binding"/>
    <property type="evidence" value="ECO:0007669"/>
    <property type="project" value="TreeGrafter"/>
</dbReference>
<dbReference type="InterPro" id="IPR038567">
    <property type="entry name" value="T_Elf1_sf"/>
</dbReference>
<dbReference type="GeneID" id="3499873"/>
<reference evidence="6 7" key="1">
    <citation type="journal article" date="2005" name="Science">
        <title>Genome sequence of Theileria parva, a bovine pathogen that transforms lymphocytes.</title>
        <authorList>
            <person name="Gardner M.J."/>
            <person name="Bishop R."/>
            <person name="Shah T."/>
            <person name="de Villiers E.P."/>
            <person name="Carlton J.M."/>
            <person name="Hall N."/>
            <person name="Ren Q."/>
            <person name="Paulsen I.T."/>
            <person name="Pain A."/>
            <person name="Berriman M."/>
            <person name="Wilson R.J.M."/>
            <person name="Sato S."/>
            <person name="Ralph S.A."/>
            <person name="Mann D.J."/>
            <person name="Xiong Z."/>
            <person name="Shallom S.J."/>
            <person name="Weidman J."/>
            <person name="Jiang L."/>
            <person name="Lynn J."/>
            <person name="Weaver B."/>
            <person name="Shoaibi A."/>
            <person name="Domingo A.R."/>
            <person name="Wasawo D."/>
            <person name="Crabtree J."/>
            <person name="Wortman J.R."/>
            <person name="Haas B."/>
            <person name="Angiuoli S.V."/>
            <person name="Creasy T.H."/>
            <person name="Lu C."/>
            <person name="Suh B."/>
            <person name="Silva J.C."/>
            <person name="Utterback T.R."/>
            <person name="Feldblyum T.V."/>
            <person name="Pertea M."/>
            <person name="Allen J."/>
            <person name="Nierman W.C."/>
            <person name="Taracha E.L.N."/>
            <person name="Salzberg S.L."/>
            <person name="White O.R."/>
            <person name="Fitzhugh H.A."/>
            <person name="Morzaria S."/>
            <person name="Venter J.C."/>
            <person name="Fraser C.M."/>
            <person name="Nene V."/>
        </authorList>
    </citation>
    <scope>NUCLEOTIDE SEQUENCE [LARGE SCALE GENOMIC DNA]</scope>
    <source>
        <strain evidence="6 7">Muguga</strain>
    </source>
</reference>
<evidence type="ECO:0008006" key="8">
    <source>
        <dbReference type="Google" id="ProtNLM"/>
    </source>
</evidence>
<dbReference type="KEGG" id="tpv:TP03_0547"/>
<name>Q4MZH2_THEPA</name>